<sequence>MTKRKINLVGPGKVGQTLMRRIVMAGEYEVQDVAGRTAQAAGLAVEFIGAGTAVSAIADMRPADFWFLTVSDTQIAAVASLLAESASSRRSIAVHCSGFLPAAEMQPLRSLEWRLASVHPLLTFADPAIAVGQFEGTLCGIDGDADAIVAVEALVRGIGGQPFSLNSEYKAIYHAAAVFSNNFTVVLQAVAREAWARAGIPQEIIEQLNAHLLSATTENITKLGPAAALTGPAARGDLRIVAQQEAAVRSWHPDAGRIYGELSILAGRLKRTGTTRPMSGV</sequence>
<dbReference type="Gene3D" id="1.10.1040.20">
    <property type="entry name" value="ProC-like, C-terminal domain"/>
    <property type="match status" value="1"/>
</dbReference>
<comment type="caution">
    <text evidence="3">The sequence shown here is derived from an EMBL/GenBank/DDBJ whole genome shotgun (WGS) entry which is preliminary data.</text>
</comment>
<dbReference type="RefSeq" id="WP_337092980.1">
    <property type="nucleotide sequence ID" value="NZ_JAPYKO010000005.1"/>
</dbReference>
<proteinExistence type="predicted"/>
<feature type="domain" description="DUF2520" evidence="2">
    <location>
        <begin position="138"/>
        <end position="263"/>
    </location>
</feature>
<dbReference type="EMBL" id="JAPYKO010000005">
    <property type="protein sequence ID" value="MEI9402600.1"/>
    <property type="molecule type" value="Genomic_DNA"/>
</dbReference>
<evidence type="ECO:0000313" key="3">
    <source>
        <dbReference type="EMBL" id="MEI9402600.1"/>
    </source>
</evidence>
<evidence type="ECO:0000259" key="2">
    <source>
        <dbReference type="Pfam" id="PF10728"/>
    </source>
</evidence>
<organism evidence="3 4">
    <name type="scientific">Mesorhizobium argentiipisi</name>
    <dbReference type="NCBI Taxonomy" id="3015175"/>
    <lineage>
        <taxon>Bacteria</taxon>
        <taxon>Pseudomonadati</taxon>
        <taxon>Pseudomonadota</taxon>
        <taxon>Alphaproteobacteria</taxon>
        <taxon>Hyphomicrobiales</taxon>
        <taxon>Phyllobacteriaceae</taxon>
        <taxon>Mesorhizobium</taxon>
    </lineage>
</organism>
<protein>
    <submittedName>
        <fullName evidence="3">DUF2520 domain-containing protein</fullName>
    </submittedName>
</protein>
<dbReference type="SUPFAM" id="SSF48179">
    <property type="entry name" value="6-phosphogluconate dehydrogenase C-terminal domain-like"/>
    <property type="match status" value="1"/>
</dbReference>
<dbReference type="InterPro" id="IPR008927">
    <property type="entry name" value="6-PGluconate_DH-like_C_sf"/>
</dbReference>
<dbReference type="SUPFAM" id="SSF51735">
    <property type="entry name" value="NAD(P)-binding Rossmann-fold domains"/>
    <property type="match status" value="1"/>
</dbReference>
<dbReference type="Proteomes" id="UP001366503">
    <property type="component" value="Unassembled WGS sequence"/>
</dbReference>
<name>A0ABU8KAY3_9HYPH</name>
<dbReference type="InterPro" id="IPR018931">
    <property type="entry name" value="DUF2520"/>
</dbReference>
<accession>A0ABU8KAY3</accession>
<dbReference type="Pfam" id="PF10728">
    <property type="entry name" value="DUF2520"/>
    <property type="match status" value="1"/>
</dbReference>
<dbReference type="InterPro" id="IPR037108">
    <property type="entry name" value="TM1727-like_C_sf"/>
</dbReference>
<evidence type="ECO:0000259" key="1">
    <source>
        <dbReference type="Pfam" id="PF03807"/>
    </source>
</evidence>
<dbReference type="Gene3D" id="3.40.50.720">
    <property type="entry name" value="NAD(P)-binding Rossmann-like Domain"/>
    <property type="match status" value="1"/>
</dbReference>
<dbReference type="Pfam" id="PF03807">
    <property type="entry name" value="F420_oxidored"/>
    <property type="match status" value="1"/>
</dbReference>
<reference evidence="3 4" key="1">
    <citation type="submission" date="2022-12" db="EMBL/GenBank/DDBJ databases">
        <authorList>
            <person name="Muema E."/>
        </authorList>
    </citation>
    <scope>NUCLEOTIDE SEQUENCE [LARGE SCALE GENOMIC DNA]</scope>
    <source>
        <strain evidence="4">1330</strain>
    </source>
</reference>
<evidence type="ECO:0000313" key="4">
    <source>
        <dbReference type="Proteomes" id="UP001366503"/>
    </source>
</evidence>
<dbReference type="PANTHER" id="PTHR40459">
    <property type="entry name" value="CONSERVED HYPOTHETICAL ALANINE AND LEUCINE RICH PROTEIN"/>
    <property type="match status" value="1"/>
</dbReference>
<dbReference type="InterPro" id="IPR036291">
    <property type="entry name" value="NAD(P)-bd_dom_sf"/>
</dbReference>
<dbReference type="InterPro" id="IPR028939">
    <property type="entry name" value="P5C_Rdtase_cat_N"/>
</dbReference>
<keyword evidence="4" id="KW-1185">Reference proteome</keyword>
<feature type="domain" description="Pyrroline-5-carboxylate reductase catalytic N-terminal" evidence="1">
    <location>
        <begin position="5"/>
        <end position="91"/>
    </location>
</feature>
<gene>
    <name evidence="3" type="ORF">O7A05_10580</name>
</gene>
<dbReference type="PANTHER" id="PTHR40459:SF1">
    <property type="entry name" value="CONSERVED HYPOTHETICAL ALANINE AND LEUCINE RICH PROTEIN"/>
    <property type="match status" value="1"/>
</dbReference>